<dbReference type="RefSeq" id="WP_192794458.1">
    <property type="nucleotide sequence ID" value="NZ_JADBEK010000001.1"/>
</dbReference>
<protein>
    <submittedName>
        <fullName evidence="2">Uncharacterized protein</fullName>
    </submittedName>
</protein>
<feature type="compositionally biased region" description="Basic residues" evidence="1">
    <location>
        <begin position="1"/>
        <end position="13"/>
    </location>
</feature>
<dbReference type="EMBL" id="JADBEK010000001">
    <property type="protein sequence ID" value="MBE1592188.1"/>
    <property type="molecule type" value="Genomic_DNA"/>
</dbReference>
<feature type="compositionally biased region" description="Basic and acidic residues" evidence="1">
    <location>
        <begin position="15"/>
        <end position="27"/>
    </location>
</feature>
<evidence type="ECO:0000256" key="1">
    <source>
        <dbReference type="SAM" id="MobiDB-lite"/>
    </source>
</evidence>
<dbReference type="Proteomes" id="UP000633509">
    <property type="component" value="Unassembled WGS sequence"/>
</dbReference>
<proteinExistence type="predicted"/>
<organism evidence="2 3">
    <name type="scientific">Nonomuraea angiospora</name>
    <dbReference type="NCBI Taxonomy" id="46172"/>
    <lineage>
        <taxon>Bacteria</taxon>
        <taxon>Bacillati</taxon>
        <taxon>Actinomycetota</taxon>
        <taxon>Actinomycetes</taxon>
        <taxon>Streptosporangiales</taxon>
        <taxon>Streptosporangiaceae</taxon>
        <taxon>Nonomuraea</taxon>
    </lineage>
</organism>
<accession>A0ABR9MH04</accession>
<reference evidence="2 3" key="1">
    <citation type="submission" date="2020-10" db="EMBL/GenBank/DDBJ databases">
        <title>Sequencing the genomes of 1000 actinobacteria strains.</title>
        <authorList>
            <person name="Klenk H.-P."/>
        </authorList>
    </citation>
    <scope>NUCLEOTIDE SEQUENCE [LARGE SCALE GENOMIC DNA]</scope>
    <source>
        <strain evidence="2 3">DSM 43173</strain>
    </source>
</reference>
<gene>
    <name evidence="2" type="ORF">H4W80_010446</name>
</gene>
<comment type="caution">
    <text evidence="2">The sequence shown here is derived from an EMBL/GenBank/DDBJ whole genome shotgun (WGS) entry which is preliminary data.</text>
</comment>
<sequence>MDRPAHPGRRVVPRGHGEGRGSPEGGRHTLAHSITFLPAAMGVVDVPGAMVEPVIAAVANLLGRQEDKLGKWPL</sequence>
<keyword evidence="3" id="KW-1185">Reference proteome</keyword>
<evidence type="ECO:0000313" key="3">
    <source>
        <dbReference type="Proteomes" id="UP000633509"/>
    </source>
</evidence>
<feature type="region of interest" description="Disordered" evidence="1">
    <location>
        <begin position="1"/>
        <end position="28"/>
    </location>
</feature>
<evidence type="ECO:0000313" key="2">
    <source>
        <dbReference type="EMBL" id="MBE1592188.1"/>
    </source>
</evidence>
<name>A0ABR9MH04_9ACTN</name>